<dbReference type="EMBL" id="JAAXKX010000003">
    <property type="protein sequence ID" value="NKN32387.1"/>
    <property type="molecule type" value="Genomic_DNA"/>
</dbReference>
<evidence type="ECO:0000256" key="1">
    <source>
        <dbReference type="SAM" id="MobiDB-lite"/>
    </source>
</evidence>
<evidence type="ECO:0000313" key="3">
    <source>
        <dbReference type="Proteomes" id="UP000740754"/>
    </source>
</evidence>
<comment type="caution">
    <text evidence="2">The sequence shown here is derived from an EMBL/GenBank/DDBJ whole genome shotgun (WGS) entry which is preliminary data.</text>
</comment>
<feature type="compositionally biased region" description="Low complexity" evidence="1">
    <location>
        <begin position="94"/>
        <end position="113"/>
    </location>
</feature>
<dbReference type="RefSeq" id="WP_168666809.1">
    <property type="nucleotide sequence ID" value="NZ_JAAXKX010000003.1"/>
</dbReference>
<evidence type="ECO:0000313" key="2">
    <source>
        <dbReference type="EMBL" id="NKN32387.1"/>
    </source>
</evidence>
<sequence length="211" mass="22963">MNKRTTLIFTALIGATLVVAALPHLDRSRQALTQHPSGQQLQRLERELAGRLRLLEQLEDRLTATGLTAPQPTTVQTLLAGDAQRPRSPRQDNPRLTTTATPRADATTATPRPGEATSPSGGKPTPPAEIEPWWLDYEVGLIYAGPRNSHALINGRLYAPGDMVDAQVRVAAIAADALWLSRDGQRQRIPFRLEPTVLTRPVAAGNARLEP</sequence>
<reference evidence="2 3" key="1">
    <citation type="submission" date="2020-04" db="EMBL/GenBank/DDBJ databases">
        <title>Draft Whole-Genome sequence of Marichromatium bheemlicum DSM 18632, type strain.</title>
        <authorList>
            <person name="Kyndt J.A."/>
            <person name="Meyer T.E."/>
        </authorList>
    </citation>
    <scope>NUCLEOTIDE SEQUENCE [LARGE SCALE GENOMIC DNA]</scope>
    <source>
        <strain evidence="2 3">DSM 18632</strain>
    </source>
</reference>
<dbReference type="Proteomes" id="UP000740754">
    <property type="component" value="Unassembled WGS sequence"/>
</dbReference>
<name>A0ABX1I4P4_9GAMM</name>
<feature type="region of interest" description="Disordered" evidence="1">
    <location>
        <begin position="63"/>
        <end position="127"/>
    </location>
</feature>
<accession>A0ABX1I4P4</accession>
<organism evidence="2 3">
    <name type="scientific">Marichromatium bheemlicum</name>
    <dbReference type="NCBI Taxonomy" id="365339"/>
    <lineage>
        <taxon>Bacteria</taxon>
        <taxon>Pseudomonadati</taxon>
        <taxon>Pseudomonadota</taxon>
        <taxon>Gammaproteobacteria</taxon>
        <taxon>Chromatiales</taxon>
        <taxon>Chromatiaceae</taxon>
        <taxon>Marichromatium</taxon>
    </lineage>
</organism>
<protein>
    <submittedName>
        <fullName evidence="2">General secretion pathway protein GspB</fullName>
    </submittedName>
</protein>
<gene>
    <name evidence="2" type="ORF">HF203_04035</name>
</gene>
<proteinExistence type="predicted"/>
<keyword evidence="3" id="KW-1185">Reference proteome</keyword>
<feature type="compositionally biased region" description="Polar residues" evidence="1">
    <location>
        <begin position="65"/>
        <end position="77"/>
    </location>
</feature>